<dbReference type="GO" id="GO:0020037">
    <property type="term" value="F:heme binding"/>
    <property type="evidence" value="ECO:0007669"/>
    <property type="project" value="InterPro"/>
</dbReference>
<gene>
    <name evidence="8" type="ORF">Plo01_19620</name>
</gene>
<sequence length="417" mass="45880">MTATTRDHTLLELIGMLVDPAARPDPYPVYARIRELGPSVLDLPLWQTPGAVISSYQGCEAVLRDPRMSSQRGRDRNLADLMPPGAPSSVRQRWFLSLDAPDHTRLRRLVSAAFTARRIGRLSERIAGLVDELLDRAAERDGPFDIVEDLAYPLPMTVICEMLGVPAADQEQVREWSSRLTRLIDGFGAPPTEESISGLLALNVYLNELIASRQARPGDDLISALTAVREGGDSLSHDELVSIVALLLVAGHETTVNLIANGALALLRHPEHLAALRESPRAPELAEAVVEETLRYDPPVHITARVATEDMELSGVRLRRGAMVVLLLAAAHRDPRETEKPDVFDPYRPEIKHLAFGLGPHFCLGAPLARLEARLALTRLAQRLPEPVLLQDPPPYRDHVNLRGPLSITVPRPSLLT</sequence>
<evidence type="ECO:0000256" key="5">
    <source>
        <dbReference type="ARBA" id="ARBA00023004"/>
    </source>
</evidence>
<dbReference type="GO" id="GO:0016705">
    <property type="term" value="F:oxidoreductase activity, acting on paired donors, with incorporation or reduction of molecular oxygen"/>
    <property type="evidence" value="ECO:0007669"/>
    <property type="project" value="InterPro"/>
</dbReference>
<dbReference type="EMBL" id="BOOH01000016">
    <property type="protein sequence ID" value="GIH75533.1"/>
    <property type="molecule type" value="Genomic_DNA"/>
</dbReference>
<keyword evidence="2 7" id="KW-0349">Heme</keyword>
<keyword evidence="5 7" id="KW-0408">Iron</keyword>
<dbReference type="InterPro" id="IPR036396">
    <property type="entry name" value="Cyt_P450_sf"/>
</dbReference>
<protein>
    <submittedName>
        <fullName evidence="8">Cytochrome P450</fullName>
    </submittedName>
</protein>
<comment type="caution">
    <text evidence="8">The sequence shown here is derived from an EMBL/GenBank/DDBJ whole genome shotgun (WGS) entry which is preliminary data.</text>
</comment>
<accession>A0A8J3RIG5</accession>
<evidence type="ECO:0000256" key="1">
    <source>
        <dbReference type="ARBA" id="ARBA00010617"/>
    </source>
</evidence>
<evidence type="ECO:0000256" key="2">
    <source>
        <dbReference type="ARBA" id="ARBA00022617"/>
    </source>
</evidence>
<dbReference type="Proteomes" id="UP000616724">
    <property type="component" value="Unassembled WGS sequence"/>
</dbReference>
<dbReference type="RefSeq" id="WP_203890193.1">
    <property type="nucleotide sequence ID" value="NZ_BOOH01000016.1"/>
</dbReference>
<evidence type="ECO:0000256" key="4">
    <source>
        <dbReference type="ARBA" id="ARBA00023002"/>
    </source>
</evidence>
<dbReference type="PROSITE" id="PS00086">
    <property type="entry name" value="CYTOCHROME_P450"/>
    <property type="match status" value="1"/>
</dbReference>
<evidence type="ECO:0000256" key="7">
    <source>
        <dbReference type="RuleBase" id="RU000461"/>
    </source>
</evidence>
<dbReference type="PANTHER" id="PTHR46696">
    <property type="entry name" value="P450, PUTATIVE (EUROFUNG)-RELATED"/>
    <property type="match status" value="1"/>
</dbReference>
<dbReference type="GO" id="GO:0004497">
    <property type="term" value="F:monooxygenase activity"/>
    <property type="evidence" value="ECO:0007669"/>
    <property type="project" value="UniProtKB-KW"/>
</dbReference>
<dbReference type="SUPFAM" id="SSF48264">
    <property type="entry name" value="Cytochrome P450"/>
    <property type="match status" value="1"/>
</dbReference>
<keyword evidence="4 7" id="KW-0560">Oxidoreductase</keyword>
<evidence type="ECO:0000313" key="9">
    <source>
        <dbReference type="Proteomes" id="UP000616724"/>
    </source>
</evidence>
<comment type="similarity">
    <text evidence="1 7">Belongs to the cytochrome P450 family.</text>
</comment>
<keyword evidence="9" id="KW-1185">Reference proteome</keyword>
<proteinExistence type="inferred from homology"/>
<dbReference type="CDD" id="cd20625">
    <property type="entry name" value="CYP164-like"/>
    <property type="match status" value="1"/>
</dbReference>
<keyword evidence="6 7" id="KW-0503">Monooxygenase</keyword>
<reference evidence="8 9" key="1">
    <citation type="submission" date="2021-01" db="EMBL/GenBank/DDBJ databases">
        <title>Whole genome shotgun sequence of Planobispora longispora NBRC 13918.</title>
        <authorList>
            <person name="Komaki H."/>
            <person name="Tamura T."/>
        </authorList>
    </citation>
    <scope>NUCLEOTIDE SEQUENCE [LARGE SCALE GENOMIC DNA]</scope>
    <source>
        <strain evidence="8 9">NBRC 13918</strain>
    </source>
</reference>
<keyword evidence="3 7" id="KW-0479">Metal-binding</keyword>
<dbReference type="Pfam" id="PF00067">
    <property type="entry name" value="p450"/>
    <property type="match status" value="1"/>
</dbReference>
<dbReference type="GO" id="GO:0005506">
    <property type="term" value="F:iron ion binding"/>
    <property type="evidence" value="ECO:0007669"/>
    <property type="project" value="InterPro"/>
</dbReference>
<dbReference type="FunFam" id="1.10.630.10:FF:000018">
    <property type="entry name" value="Cytochrome P450 monooxygenase"/>
    <property type="match status" value="1"/>
</dbReference>
<dbReference type="Gene3D" id="1.10.630.10">
    <property type="entry name" value="Cytochrome P450"/>
    <property type="match status" value="1"/>
</dbReference>
<dbReference type="InterPro" id="IPR002397">
    <property type="entry name" value="Cyt_P450_B"/>
</dbReference>
<evidence type="ECO:0000256" key="6">
    <source>
        <dbReference type="ARBA" id="ARBA00023033"/>
    </source>
</evidence>
<evidence type="ECO:0000256" key="3">
    <source>
        <dbReference type="ARBA" id="ARBA00022723"/>
    </source>
</evidence>
<dbReference type="PRINTS" id="PR00359">
    <property type="entry name" value="BP450"/>
</dbReference>
<dbReference type="AlphaFoldDB" id="A0A8J3RIG5"/>
<dbReference type="PRINTS" id="PR00385">
    <property type="entry name" value="P450"/>
</dbReference>
<name>A0A8J3RIG5_9ACTN</name>
<organism evidence="8 9">
    <name type="scientific">Planobispora longispora</name>
    <dbReference type="NCBI Taxonomy" id="28887"/>
    <lineage>
        <taxon>Bacteria</taxon>
        <taxon>Bacillati</taxon>
        <taxon>Actinomycetota</taxon>
        <taxon>Actinomycetes</taxon>
        <taxon>Streptosporangiales</taxon>
        <taxon>Streptosporangiaceae</taxon>
        <taxon>Planobispora</taxon>
    </lineage>
</organism>
<dbReference type="InterPro" id="IPR001128">
    <property type="entry name" value="Cyt_P450"/>
</dbReference>
<dbReference type="PANTHER" id="PTHR46696:SF1">
    <property type="entry name" value="CYTOCHROME P450 YJIB-RELATED"/>
    <property type="match status" value="1"/>
</dbReference>
<dbReference type="InterPro" id="IPR017972">
    <property type="entry name" value="Cyt_P450_CS"/>
</dbReference>
<evidence type="ECO:0000313" key="8">
    <source>
        <dbReference type="EMBL" id="GIH75533.1"/>
    </source>
</evidence>